<dbReference type="Gene3D" id="1.10.10.10">
    <property type="entry name" value="Winged helix-like DNA-binding domain superfamily/Winged helix DNA-binding domain"/>
    <property type="match status" value="1"/>
</dbReference>
<name>A0A1H1Y0Z6_9ACTN</name>
<dbReference type="GO" id="GO:0006355">
    <property type="term" value="P:regulation of DNA-templated transcription"/>
    <property type="evidence" value="ECO:0007669"/>
    <property type="project" value="InterPro"/>
</dbReference>
<comment type="similarity">
    <text evidence="1">Belongs to the AfsR/DnrI/RedD regulatory family.</text>
</comment>
<dbReference type="InterPro" id="IPR051677">
    <property type="entry name" value="AfsR-DnrI-RedD_regulator"/>
</dbReference>
<dbReference type="GO" id="GO:0043531">
    <property type="term" value="F:ADP binding"/>
    <property type="evidence" value="ECO:0007669"/>
    <property type="project" value="InterPro"/>
</dbReference>
<dbReference type="AlphaFoldDB" id="A0A1H1Y0Z6"/>
<dbReference type="SUPFAM" id="SSF46894">
    <property type="entry name" value="C-terminal effector domain of the bipartite response regulators"/>
    <property type="match status" value="1"/>
</dbReference>
<keyword evidence="2" id="KW-0805">Transcription regulation</keyword>
<evidence type="ECO:0000256" key="2">
    <source>
        <dbReference type="ARBA" id="ARBA00023015"/>
    </source>
</evidence>
<dbReference type="SUPFAM" id="SSF48452">
    <property type="entry name" value="TPR-like"/>
    <property type="match status" value="2"/>
</dbReference>
<dbReference type="SUPFAM" id="SSF52540">
    <property type="entry name" value="P-loop containing nucleoside triphosphate hydrolases"/>
    <property type="match status" value="1"/>
</dbReference>
<evidence type="ECO:0000256" key="4">
    <source>
        <dbReference type="ARBA" id="ARBA00023163"/>
    </source>
</evidence>
<dbReference type="EMBL" id="LT629758">
    <property type="protein sequence ID" value="SDT15055.1"/>
    <property type="molecule type" value="Genomic_DNA"/>
</dbReference>
<dbReference type="SMART" id="SM01043">
    <property type="entry name" value="BTAD"/>
    <property type="match status" value="1"/>
</dbReference>
<dbReference type="SMART" id="SM00862">
    <property type="entry name" value="Trans_reg_C"/>
    <property type="match status" value="1"/>
</dbReference>
<evidence type="ECO:0000256" key="1">
    <source>
        <dbReference type="ARBA" id="ARBA00005820"/>
    </source>
</evidence>
<dbReference type="Proteomes" id="UP000198688">
    <property type="component" value="Chromosome I"/>
</dbReference>
<dbReference type="PANTHER" id="PTHR35807">
    <property type="entry name" value="TRANSCRIPTIONAL REGULATOR REDD-RELATED"/>
    <property type="match status" value="1"/>
</dbReference>
<reference evidence="7 8" key="1">
    <citation type="submission" date="2016-10" db="EMBL/GenBank/DDBJ databases">
        <authorList>
            <person name="de Groot N.N."/>
        </authorList>
    </citation>
    <scope>NUCLEOTIDE SEQUENCE [LARGE SCALE GENOMIC DNA]</scope>
    <source>
        <strain evidence="7 8">DSM 43941</strain>
    </source>
</reference>
<evidence type="ECO:0000256" key="5">
    <source>
        <dbReference type="PROSITE-ProRule" id="PRU01091"/>
    </source>
</evidence>
<dbReference type="PROSITE" id="PS51755">
    <property type="entry name" value="OMPR_PHOB"/>
    <property type="match status" value="1"/>
</dbReference>
<dbReference type="PRINTS" id="PR00364">
    <property type="entry name" value="DISEASERSIST"/>
</dbReference>
<dbReference type="InterPro" id="IPR027417">
    <property type="entry name" value="P-loop_NTPase"/>
</dbReference>
<accession>A0A1H1Y0Z6</accession>
<feature type="domain" description="OmpR/PhoB-type" evidence="6">
    <location>
        <begin position="1"/>
        <end position="101"/>
    </location>
</feature>
<sequence>MQTGLRFEILGPVRAWRDGHEVHLGKPQHRALLGLLLVAGGRPVAMAELIDVLWGDEPPDSATNGIHRIVGILRRVLEPDLAPRETGRWLGRSAGGYRMAVTAEHLDLLRFRALINDNPDIGGYVAALALWTGPVLAGQFREQPMVVAVDREYQQAARQAADLALTAGTAGQVLGVLRQAADRHPLDEALQARVMLLLTADGRQADALEVYRQITRRLADELGVDPGAELRAAQQQVLQQETDEADRPAQLPRDLAVFVGRQDELAGVLALYRPPTGASTPVVISAIGGMAGIGKTTLAVHWAHRVAHQFPDGQLYLNLRGFDPSERLMDPGDALVRLLDALGVPATRIPAGRDAKAALFRSRMWGRRMLMLLDNARDEQQVRDLLPSSPGCLVIVTSRHSLAGLVASDGAVAVTLDVLAAPDARAFLTRRLGPVRVHRESDAVDTIVAFCGGLPLALAVVAAKAVLRPQQPLAEMAAALHAARGLDALTSPDVTVNARAVFSWSYAALTPVTARLFRLLAVHPGPDVTAEAAASIAGLTADRAQAALDELAHGSLITEHAPGRYQSHDLLRAYATELLADDEATDARQRFFDHYLHSAVAAKLLVVPGAVPVPLDPPAAGVRPRVHAGRDAAFAWLQAELWVLVGAVEAGFGHGIDSHVWKLTWSTSRMGLHADTEIRMLTMSLTAAERLGDQRVIARMTDGLAITTLRAGWLDQAETYARRSLEIATGLGDSGAQIRALMGLCEIYQRTERAHLLIDVAEHALALALDSGGADAESLARGALAWGYAAMGEYDKGFAEGAKVLALAEISGNFIDRHAALDSIGFGHLCRGDHATAVRYFEESIEVLRNSGHRVSDEAAVWEHLGDAHLATGDTTAAHQAWRRSLTIADDLDAWTAHRVRAKLAALPTET</sequence>
<dbReference type="InterPro" id="IPR005158">
    <property type="entry name" value="BTAD"/>
</dbReference>
<dbReference type="InterPro" id="IPR001867">
    <property type="entry name" value="OmpR/PhoB-type_DNA-bd"/>
</dbReference>
<evidence type="ECO:0000313" key="7">
    <source>
        <dbReference type="EMBL" id="SDT15055.1"/>
    </source>
</evidence>
<dbReference type="Gene3D" id="1.25.40.10">
    <property type="entry name" value="Tetratricopeptide repeat domain"/>
    <property type="match status" value="2"/>
</dbReference>
<dbReference type="CDD" id="cd15831">
    <property type="entry name" value="BTAD"/>
    <property type="match status" value="1"/>
</dbReference>
<feature type="DNA-binding region" description="OmpR/PhoB-type" evidence="5">
    <location>
        <begin position="1"/>
        <end position="101"/>
    </location>
</feature>
<dbReference type="STRING" id="113562.SAMN04489716_2662"/>
<evidence type="ECO:0000313" key="8">
    <source>
        <dbReference type="Proteomes" id="UP000198688"/>
    </source>
</evidence>
<keyword evidence="3 5" id="KW-0238">DNA-binding</keyword>
<dbReference type="InterPro" id="IPR011990">
    <property type="entry name" value="TPR-like_helical_dom_sf"/>
</dbReference>
<keyword evidence="4" id="KW-0804">Transcription</keyword>
<keyword evidence="8" id="KW-1185">Reference proteome</keyword>
<dbReference type="GO" id="GO:0000160">
    <property type="term" value="P:phosphorelay signal transduction system"/>
    <property type="evidence" value="ECO:0007669"/>
    <property type="project" value="InterPro"/>
</dbReference>
<dbReference type="InterPro" id="IPR016032">
    <property type="entry name" value="Sig_transdc_resp-reg_C-effctor"/>
</dbReference>
<dbReference type="PANTHER" id="PTHR35807:SF1">
    <property type="entry name" value="TRANSCRIPTIONAL REGULATOR REDD"/>
    <property type="match status" value="1"/>
</dbReference>
<evidence type="ECO:0000259" key="6">
    <source>
        <dbReference type="PROSITE" id="PS51755"/>
    </source>
</evidence>
<dbReference type="Pfam" id="PF03704">
    <property type="entry name" value="BTAD"/>
    <property type="match status" value="1"/>
</dbReference>
<dbReference type="OrthoDB" id="7628974at2"/>
<evidence type="ECO:0000256" key="3">
    <source>
        <dbReference type="ARBA" id="ARBA00023125"/>
    </source>
</evidence>
<proteinExistence type="inferred from homology"/>
<protein>
    <submittedName>
        <fullName evidence="7">DNA-binding transcriptional activator of the SARP family</fullName>
    </submittedName>
</protein>
<gene>
    <name evidence="7" type="ORF">SAMN04489716_2662</name>
</gene>
<dbReference type="Pfam" id="PF13424">
    <property type="entry name" value="TPR_12"/>
    <property type="match status" value="1"/>
</dbReference>
<dbReference type="GO" id="GO:0003677">
    <property type="term" value="F:DNA binding"/>
    <property type="evidence" value="ECO:0007669"/>
    <property type="project" value="UniProtKB-UniRule"/>
</dbReference>
<dbReference type="InterPro" id="IPR036388">
    <property type="entry name" value="WH-like_DNA-bd_sf"/>
</dbReference>
<organism evidence="7 8">
    <name type="scientific">Actinoplanes derwentensis</name>
    <dbReference type="NCBI Taxonomy" id="113562"/>
    <lineage>
        <taxon>Bacteria</taxon>
        <taxon>Bacillati</taxon>
        <taxon>Actinomycetota</taxon>
        <taxon>Actinomycetes</taxon>
        <taxon>Micromonosporales</taxon>
        <taxon>Micromonosporaceae</taxon>
        <taxon>Actinoplanes</taxon>
    </lineage>
</organism>